<keyword evidence="4" id="KW-1185">Reference proteome</keyword>
<evidence type="ECO:0000313" key="3">
    <source>
        <dbReference type="EMBL" id="KAK1745458.1"/>
    </source>
</evidence>
<comment type="caution">
    <text evidence="3">The sequence shown here is derived from an EMBL/GenBank/DDBJ whole genome shotgun (WGS) entry which is preliminary data.</text>
</comment>
<evidence type="ECO:0008006" key="5">
    <source>
        <dbReference type="Google" id="ProtNLM"/>
    </source>
</evidence>
<evidence type="ECO:0000313" key="4">
    <source>
        <dbReference type="Proteomes" id="UP001224775"/>
    </source>
</evidence>
<feature type="signal peptide" evidence="2">
    <location>
        <begin position="1"/>
        <end position="28"/>
    </location>
</feature>
<feature type="compositionally biased region" description="Pro residues" evidence="1">
    <location>
        <begin position="83"/>
        <end position="98"/>
    </location>
</feature>
<dbReference type="AlphaFoldDB" id="A0AAD8YGF3"/>
<feature type="compositionally biased region" description="Pro residues" evidence="1">
    <location>
        <begin position="107"/>
        <end position="117"/>
    </location>
</feature>
<accession>A0AAD8YGF3</accession>
<feature type="chain" id="PRO_5042214079" description="Granulins domain-containing protein" evidence="2">
    <location>
        <begin position="29"/>
        <end position="278"/>
    </location>
</feature>
<protein>
    <recommendedName>
        <fullName evidence="5">Granulins domain-containing protein</fullName>
    </recommendedName>
</protein>
<dbReference type="Proteomes" id="UP001224775">
    <property type="component" value="Unassembled WGS sequence"/>
</dbReference>
<gene>
    <name evidence="3" type="ORF">QTG54_003382</name>
</gene>
<name>A0AAD8YGF3_9STRA</name>
<sequence length="278" mass="29439">MKMKASTSTASLLLAMIMAVAHPLTTWAHQDESVRINTVSSDASASILRGVTSNQDERNLAKGGGGGNKKDSTPQPTAAVTPAPTPTPPPVYQYPPVDPDSCGARPPSNPAPSPAPTTPQCENPPDGQCNGNNSCCEGYSCKGKTCRTNGRQLRERKLSFKEATTEGRKLADCVDHRCNEYDNAPLCESDLPSSRPASNICNYGGGEYTASVQTCGSAVDLCCEDGNGGYYYGLTCWISYQGGTCCPKGYTRIQSGCVPMNCCDGDHDHQGRYCPGKC</sequence>
<evidence type="ECO:0000256" key="1">
    <source>
        <dbReference type="SAM" id="MobiDB-lite"/>
    </source>
</evidence>
<keyword evidence="2" id="KW-0732">Signal</keyword>
<organism evidence="3 4">
    <name type="scientific">Skeletonema marinoi</name>
    <dbReference type="NCBI Taxonomy" id="267567"/>
    <lineage>
        <taxon>Eukaryota</taxon>
        <taxon>Sar</taxon>
        <taxon>Stramenopiles</taxon>
        <taxon>Ochrophyta</taxon>
        <taxon>Bacillariophyta</taxon>
        <taxon>Coscinodiscophyceae</taxon>
        <taxon>Thalassiosirophycidae</taxon>
        <taxon>Thalassiosirales</taxon>
        <taxon>Skeletonemataceae</taxon>
        <taxon>Skeletonema</taxon>
        <taxon>Skeletonema marinoi-dohrnii complex</taxon>
    </lineage>
</organism>
<evidence type="ECO:0000256" key="2">
    <source>
        <dbReference type="SAM" id="SignalP"/>
    </source>
</evidence>
<feature type="compositionally biased region" description="Low complexity" evidence="1">
    <location>
        <begin position="73"/>
        <end position="82"/>
    </location>
</feature>
<proteinExistence type="predicted"/>
<feature type="region of interest" description="Disordered" evidence="1">
    <location>
        <begin position="47"/>
        <end position="123"/>
    </location>
</feature>
<reference evidence="3" key="1">
    <citation type="submission" date="2023-06" db="EMBL/GenBank/DDBJ databases">
        <title>Survivors Of The Sea: Transcriptome response of Skeletonema marinoi to long-term dormancy.</title>
        <authorList>
            <person name="Pinder M.I.M."/>
            <person name="Kourtchenko O."/>
            <person name="Robertson E.K."/>
            <person name="Larsson T."/>
            <person name="Maumus F."/>
            <person name="Osuna-Cruz C.M."/>
            <person name="Vancaester E."/>
            <person name="Stenow R."/>
            <person name="Vandepoele K."/>
            <person name="Ploug H."/>
            <person name="Bruchert V."/>
            <person name="Godhe A."/>
            <person name="Topel M."/>
        </authorList>
    </citation>
    <scope>NUCLEOTIDE SEQUENCE</scope>
    <source>
        <strain evidence="3">R05AC</strain>
    </source>
</reference>
<dbReference type="EMBL" id="JATAAI010000005">
    <property type="protein sequence ID" value="KAK1745458.1"/>
    <property type="molecule type" value="Genomic_DNA"/>
</dbReference>